<dbReference type="EMBL" id="AWSC01000003">
    <property type="protein sequence ID" value="ERH20754.1"/>
    <property type="molecule type" value="Genomic_DNA"/>
</dbReference>
<dbReference type="AlphaFoldDB" id="U1QFT3"/>
<dbReference type="HAMAP" id="MF_00242">
    <property type="entry name" value="Arg_deiminase"/>
    <property type="match status" value="1"/>
</dbReference>
<evidence type="ECO:0000313" key="6">
    <source>
        <dbReference type="Proteomes" id="UP000016481"/>
    </source>
</evidence>
<comment type="similarity">
    <text evidence="1 3">Belongs to the arginine deiminase family.</text>
</comment>
<evidence type="ECO:0000256" key="4">
    <source>
        <dbReference type="PIRSR" id="PIRSR006356-1"/>
    </source>
</evidence>
<dbReference type="UniPathway" id="UPA00254">
    <property type="reaction ID" value="UER00364"/>
</dbReference>
<dbReference type="NCBIfam" id="NF002381">
    <property type="entry name" value="PRK01388.1"/>
    <property type="match status" value="1"/>
</dbReference>
<dbReference type="Proteomes" id="UP000016481">
    <property type="component" value="Unassembled WGS sequence"/>
</dbReference>
<dbReference type="Gene3D" id="1.10.3930.10">
    <property type="entry name" value="Arginine deiminase"/>
    <property type="match status" value="1"/>
</dbReference>
<evidence type="ECO:0000256" key="2">
    <source>
        <dbReference type="ARBA" id="ARBA00022801"/>
    </source>
</evidence>
<keyword evidence="2 3" id="KW-0378">Hydrolase</keyword>
<comment type="catalytic activity">
    <reaction evidence="3">
        <text>L-arginine + H2O = L-citrulline + NH4(+)</text>
        <dbReference type="Rhea" id="RHEA:19597"/>
        <dbReference type="ChEBI" id="CHEBI:15377"/>
        <dbReference type="ChEBI" id="CHEBI:28938"/>
        <dbReference type="ChEBI" id="CHEBI:32682"/>
        <dbReference type="ChEBI" id="CHEBI:57743"/>
        <dbReference type="EC" id="3.5.3.6"/>
    </reaction>
</comment>
<dbReference type="GO" id="GO:0019546">
    <property type="term" value="P:L-arginine deiminase pathway"/>
    <property type="evidence" value="ECO:0007669"/>
    <property type="project" value="TreeGrafter"/>
</dbReference>
<dbReference type="PANTHER" id="PTHR47271">
    <property type="entry name" value="ARGININE DEIMINASE"/>
    <property type="match status" value="1"/>
</dbReference>
<comment type="subcellular location">
    <subcellularLocation>
        <location evidence="3">Cytoplasm</location>
    </subcellularLocation>
</comment>
<protein>
    <recommendedName>
        <fullName evidence="3">Arginine deiminase</fullName>
        <shortName evidence="3">ADI</shortName>
        <ecNumber evidence="3">3.5.3.6</ecNumber>
    </recommendedName>
    <alternativeName>
        <fullName evidence="3">Arginine dihydrolase</fullName>
        <shortName evidence="3">AD</shortName>
    </alternativeName>
</protein>
<dbReference type="EC" id="3.5.3.6" evidence="3"/>
<sequence>MQMALAVESEIGRLEQVILHRPGDEMKRLTPQNKDDLLFDDILWLAEAQEEHDKFANVLRSRGVEVLYMQDLLAQSLDNSEARTHVLENTFTPATFGPLAVDNIRSHFSTLPSEELARILVAGLTKNELLENTSVPSSVVIAGMDGDDLILEPLVNHLFTRDTSCWIYNGVSINSMRLQARRRETVNYQAIYRWHPLFANEEFPVFNFGSMDGTGAVEGGDVLIIGNGAVLIGLGERSTTQGVEILASKLFASGKVNRIVALDMPKVRSQMHLDTVMTMINQGTFTKYAGLGMRPSLVITPGPDPKHPAIVSHPAEDMHHVIARALGLADIEVLTTPQDSLAAAREQWDDANNCLTISPGTVVTYERNVATNTYLQSRGLEVLTVPGSELGRGRGGPRCMSCPTLRQPV</sequence>
<evidence type="ECO:0000256" key="3">
    <source>
        <dbReference type="HAMAP-Rule" id="MF_00242"/>
    </source>
</evidence>
<comment type="caution">
    <text evidence="5">The sequence shown here is derived from an EMBL/GenBank/DDBJ whole genome shotgun (WGS) entry which is preliminary data.</text>
</comment>
<proteinExistence type="inferred from homology"/>
<keyword evidence="3" id="KW-0963">Cytoplasm</keyword>
<dbReference type="GO" id="GO:0016990">
    <property type="term" value="F:arginine deiminase activity"/>
    <property type="evidence" value="ECO:0007669"/>
    <property type="project" value="UniProtKB-UniRule"/>
</dbReference>
<name>U1QFT3_9ACTO</name>
<feature type="active site" description="Amidino-cysteine intermediate" evidence="3 4">
    <location>
        <position position="399"/>
    </location>
</feature>
<keyword evidence="3" id="KW-0056">Arginine metabolism</keyword>
<comment type="pathway">
    <text evidence="3">Amino-acid degradation; L-arginine degradation via ADI pathway; carbamoyl phosphate from L-arginine: step 1/2.</text>
</comment>
<dbReference type="PRINTS" id="PR01466">
    <property type="entry name" value="ARGDEIMINASE"/>
</dbReference>
<evidence type="ECO:0000313" key="5">
    <source>
        <dbReference type="EMBL" id="ERH20754.1"/>
    </source>
</evidence>
<dbReference type="SUPFAM" id="SSF55909">
    <property type="entry name" value="Pentein"/>
    <property type="match status" value="1"/>
</dbReference>
<dbReference type="PATRIC" id="fig|1321817.3.peg.8"/>
<dbReference type="PANTHER" id="PTHR47271:SF2">
    <property type="entry name" value="ARGININE DEIMINASE"/>
    <property type="match status" value="1"/>
</dbReference>
<dbReference type="InterPro" id="IPR003876">
    <property type="entry name" value="Arg_deiminase"/>
</dbReference>
<accession>U1QFT3</accession>
<dbReference type="PIRSF" id="PIRSF006356">
    <property type="entry name" value="Arg_deiminase"/>
    <property type="match status" value="1"/>
</dbReference>
<evidence type="ECO:0000256" key="1">
    <source>
        <dbReference type="ARBA" id="ARBA00010206"/>
    </source>
</evidence>
<dbReference type="Gene3D" id="3.75.10.10">
    <property type="entry name" value="L-arginine/glycine Amidinotransferase, Chain A"/>
    <property type="match status" value="1"/>
</dbReference>
<dbReference type="HOGENOM" id="CLU_052662_0_1_11"/>
<dbReference type="GO" id="GO:0005737">
    <property type="term" value="C:cytoplasm"/>
    <property type="evidence" value="ECO:0007669"/>
    <property type="project" value="UniProtKB-SubCell"/>
</dbReference>
<reference evidence="5 6" key="1">
    <citation type="submission" date="2013-08" db="EMBL/GenBank/DDBJ databases">
        <authorList>
            <person name="Weinstock G."/>
            <person name="Sodergren E."/>
            <person name="Wylie T."/>
            <person name="Fulton L."/>
            <person name="Fulton R."/>
            <person name="Fronick C."/>
            <person name="O'Laughlin M."/>
            <person name="Godfrey J."/>
            <person name="Miner T."/>
            <person name="Herter B."/>
            <person name="Appelbaum E."/>
            <person name="Cordes M."/>
            <person name="Lek S."/>
            <person name="Wollam A."/>
            <person name="Pepin K.H."/>
            <person name="Palsikar V.B."/>
            <person name="Mitreva M."/>
            <person name="Wilson R.K."/>
        </authorList>
    </citation>
    <scope>NUCLEOTIDE SEQUENCE [LARGE SCALE GENOMIC DNA]</scope>
    <source>
        <strain evidence="5 6">F0530</strain>
    </source>
</reference>
<organism evidence="5 6">
    <name type="scientific">Actinomyces graevenitzii F0530</name>
    <dbReference type="NCBI Taxonomy" id="1321817"/>
    <lineage>
        <taxon>Bacteria</taxon>
        <taxon>Bacillati</taxon>
        <taxon>Actinomycetota</taxon>
        <taxon>Actinomycetes</taxon>
        <taxon>Actinomycetales</taxon>
        <taxon>Actinomycetaceae</taxon>
        <taxon>Actinomyces</taxon>
    </lineage>
</organism>
<gene>
    <name evidence="3" type="primary">arcA</name>
    <name evidence="5" type="ORF">HMPREF1978_00015</name>
</gene>
<dbReference type="Pfam" id="PF02274">
    <property type="entry name" value="ADI"/>
    <property type="match status" value="1"/>
</dbReference>